<proteinExistence type="predicted"/>
<comment type="caution">
    <text evidence="2">The sequence shown here is derived from an EMBL/GenBank/DDBJ whole genome shotgun (WGS) entry which is preliminary data.</text>
</comment>
<feature type="chain" id="PRO_5040881335" evidence="1">
    <location>
        <begin position="20"/>
        <end position="75"/>
    </location>
</feature>
<evidence type="ECO:0000313" key="3">
    <source>
        <dbReference type="Proteomes" id="UP001152607"/>
    </source>
</evidence>
<accession>A0A9W4UTC8</accession>
<sequence length="75" mass="7799">MKASVSIIAMLGLVAHIIAAPTLGYGTGNLLKRGDCVQYMMETSRAANEQAAQDLCKSALGPDGEEAPGMSADTW</sequence>
<evidence type="ECO:0000313" key="2">
    <source>
        <dbReference type="EMBL" id="CAI6341986.1"/>
    </source>
</evidence>
<protein>
    <submittedName>
        <fullName evidence="2">Uncharacterized protein</fullName>
    </submittedName>
</protein>
<organism evidence="2 3">
    <name type="scientific">Periconia digitata</name>
    <dbReference type="NCBI Taxonomy" id="1303443"/>
    <lineage>
        <taxon>Eukaryota</taxon>
        <taxon>Fungi</taxon>
        <taxon>Dikarya</taxon>
        <taxon>Ascomycota</taxon>
        <taxon>Pezizomycotina</taxon>
        <taxon>Dothideomycetes</taxon>
        <taxon>Pleosporomycetidae</taxon>
        <taxon>Pleosporales</taxon>
        <taxon>Massarineae</taxon>
        <taxon>Periconiaceae</taxon>
        <taxon>Periconia</taxon>
    </lineage>
</organism>
<keyword evidence="3" id="KW-1185">Reference proteome</keyword>
<dbReference type="AlphaFoldDB" id="A0A9W4UTC8"/>
<name>A0A9W4UTC8_9PLEO</name>
<dbReference type="EMBL" id="CAOQHR010000012">
    <property type="protein sequence ID" value="CAI6341986.1"/>
    <property type="molecule type" value="Genomic_DNA"/>
</dbReference>
<gene>
    <name evidence="2" type="ORF">PDIGIT_LOCUS15187</name>
</gene>
<keyword evidence="1" id="KW-0732">Signal</keyword>
<dbReference type="Proteomes" id="UP001152607">
    <property type="component" value="Unassembled WGS sequence"/>
</dbReference>
<reference evidence="2" key="1">
    <citation type="submission" date="2023-01" db="EMBL/GenBank/DDBJ databases">
        <authorList>
            <person name="Van Ghelder C."/>
            <person name="Rancurel C."/>
        </authorList>
    </citation>
    <scope>NUCLEOTIDE SEQUENCE</scope>
    <source>
        <strain evidence="2">CNCM I-4278</strain>
    </source>
</reference>
<feature type="signal peptide" evidence="1">
    <location>
        <begin position="1"/>
        <end position="19"/>
    </location>
</feature>
<evidence type="ECO:0000256" key="1">
    <source>
        <dbReference type="SAM" id="SignalP"/>
    </source>
</evidence>